<organism evidence="1 2">
    <name type="scientific">Engystomops pustulosus</name>
    <name type="common">Tungara frog</name>
    <name type="synonym">Physalaemus pustulosus</name>
    <dbReference type="NCBI Taxonomy" id="76066"/>
    <lineage>
        <taxon>Eukaryota</taxon>
        <taxon>Metazoa</taxon>
        <taxon>Chordata</taxon>
        <taxon>Craniata</taxon>
        <taxon>Vertebrata</taxon>
        <taxon>Euteleostomi</taxon>
        <taxon>Amphibia</taxon>
        <taxon>Batrachia</taxon>
        <taxon>Anura</taxon>
        <taxon>Neobatrachia</taxon>
        <taxon>Hyloidea</taxon>
        <taxon>Leptodactylidae</taxon>
        <taxon>Leiuperinae</taxon>
        <taxon>Engystomops</taxon>
    </lineage>
</organism>
<keyword evidence="2" id="KW-1185">Reference proteome</keyword>
<reference evidence="1" key="1">
    <citation type="thesis" date="2020" institute="ProQuest LLC" country="789 East Eisenhower Parkway, Ann Arbor, MI, USA">
        <title>Comparative Genomics and Chromosome Evolution.</title>
        <authorList>
            <person name="Mudd A.B."/>
        </authorList>
    </citation>
    <scope>NUCLEOTIDE SEQUENCE</scope>
    <source>
        <strain evidence="1">237g6f4</strain>
        <tissue evidence="1">Blood</tissue>
    </source>
</reference>
<gene>
    <name evidence="1" type="ORF">GDO81_013982</name>
</gene>
<dbReference type="AlphaFoldDB" id="A0AAV7B755"/>
<name>A0AAV7B755_ENGPU</name>
<comment type="caution">
    <text evidence="1">The sequence shown here is derived from an EMBL/GenBank/DDBJ whole genome shotgun (WGS) entry which is preliminary data.</text>
</comment>
<dbReference type="EMBL" id="WNYA01000006">
    <property type="protein sequence ID" value="KAG8568400.1"/>
    <property type="molecule type" value="Genomic_DNA"/>
</dbReference>
<protein>
    <submittedName>
        <fullName evidence="1">Uncharacterized protein</fullName>
    </submittedName>
</protein>
<evidence type="ECO:0000313" key="1">
    <source>
        <dbReference type="EMBL" id="KAG8568400.1"/>
    </source>
</evidence>
<evidence type="ECO:0000313" key="2">
    <source>
        <dbReference type="Proteomes" id="UP000824782"/>
    </source>
</evidence>
<dbReference type="Proteomes" id="UP000824782">
    <property type="component" value="Unassembled WGS sequence"/>
</dbReference>
<proteinExistence type="predicted"/>
<sequence length="80" mass="9400">MYFFGVSDFLMCVHYTFHIELINSVYTVRTFVSIHISRMLRLRLRKVLRGGDQPWPLFHLSSFTNTLFPFTCAPLFPLGV</sequence>
<accession>A0AAV7B755</accession>